<evidence type="ECO:0000313" key="2">
    <source>
        <dbReference type="Proteomes" id="UP000594014"/>
    </source>
</evidence>
<proteinExistence type="predicted"/>
<organism evidence="1 2">
    <name type="scientific">Anoxybacterium hadale</name>
    <dbReference type="NCBI Taxonomy" id="3408580"/>
    <lineage>
        <taxon>Bacteria</taxon>
        <taxon>Bacillati</taxon>
        <taxon>Bacillota</taxon>
        <taxon>Clostridia</taxon>
        <taxon>Peptostreptococcales</taxon>
        <taxon>Anaerovoracaceae</taxon>
        <taxon>Anoxybacterium</taxon>
    </lineage>
</organism>
<keyword evidence="2" id="KW-1185">Reference proteome</keyword>
<evidence type="ECO:0000313" key="1">
    <source>
        <dbReference type="EMBL" id="QOX65579.1"/>
    </source>
</evidence>
<gene>
    <name evidence="1" type="ORF">FRZ06_20580</name>
</gene>
<name>A0ACD1AGX2_9FIRM</name>
<protein>
    <submittedName>
        <fullName evidence="1">Spore maturation protein</fullName>
    </submittedName>
</protein>
<reference evidence="1" key="1">
    <citation type="submission" date="2019-08" db="EMBL/GenBank/DDBJ databases">
        <title>Genome sequence of Clostridiales bacterium MT110.</title>
        <authorList>
            <person name="Cao J."/>
        </authorList>
    </citation>
    <scope>NUCLEOTIDE SEQUENCE</scope>
    <source>
        <strain evidence="1">MT110</strain>
    </source>
</reference>
<accession>A0ACD1AGX2</accession>
<dbReference type="EMBL" id="CP042469">
    <property type="protein sequence ID" value="QOX65579.1"/>
    <property type="molecule type" value="Genomic_DNA"/>
</dbReference>
<sequence length="176" mass="19067">MIASVLSQVSLFFIPGIITIVVFYGIYKRAPVYDLFIDGAKEGLKTAMELLPFIIAIFIGIEALVSSGAMKFLEDLLGPFFQLIGIPKELISLILLRPVSGSGSLVLVERIITDYGPDSFVGRSASVMVGSCETIFYVLAVYFGVTSVKNIRHSFSAGMIGYIVGIFASLLACMYI</sequence>
<dbReference type="Proteomes" id="UP000594014">
    <property type="component" value="Chromosome"/>
</dbReference>